<dbReference type="AlphaFoldDB" id="A0A3N4J907"/>
<name>A0A3N4J907_9PEZI</name>
<evidence type="ECO:0000313" key="3">
    <source>
        <dbReference type="Proteomes" id="UP000276215"/>
    </source>
</evidence>
<feature type="transmembrane region" description="Helical" evidence="1">
    <location>
        <begin position="238"/>
        <end position="256"/>
    </location>
</feature>
<dbReference type="Proteomes" id="UP000276215">
    <property type="component" value="Unassembled WGS sequence"/>
</dbReference>
<dbReference type="EMBL" id="ML120463">
    <property type="protein sequence ID" value="RPA92930.1"/>
    <property type="molecule type" value="Genomic_DNA"/>
</dbReference>
<keyword evidence="1" id="KW-0472">Membrane</keyword>
<gene>
    <name evidence="2" type="ORF">L873DRAFT_127943</name>
</gene>
<protein>
    <recommendedName>
        <fullName evidence="4">NB-ARC domain-containing protein</fullName>
    </recommendedName>
</protein>
<dbReference type="OrthoDB" id="20872at2759"/>
<organism evidence="2 3">
    <name type="scientific">Choiromyces venosus 120613-1</name>
    <dbReference type="NCBI Taxonomy" id="1336337"/>
    <lineage>
        <taxon>Eukaryota</taxon>
        <taxon>Fungi</taxon>
        <taxon>Dikarya</taxon>
        <taxon>Ascomycota</taxon>
        <taxon>Pezizomycotina</taxon>
        <taxon>Pezizomycetes</taxon>
        <taxon>Pezizales</taxon>
        <taxon>Tuberaceae</taxon>
        <taxon>Choiromyces</taxon>
    </lineage>
</organism>
<evidence type="ECO:0008006" key="4">
    <source>
        <dbReference type="Google" id="ProtNLM"/>
    </source>
</evidence>
<proteinExistence type="predicted"/>
<evidence type="ECO:0000313" key="2">
    <source>
        <dbReference type="EMBL" id="RPA92930.1"/>
    </source>
</evidence>
<accession>A0A3N4J907</accession>
<keyword evidence="1" id="KW-1133">Transmembrane helix</keyword>
<keyword evidence="1" id="KW-0812">Transmembrane</keyword>
<evidence type="ECO:0000256" key="1">
    <source>
        <dbReference type="SAM" id="Phobius"/>
    </source>
</evidence>
<keyword evidence="3" id="KW-1185">Reference proteome</keyword>
<reference evidence="2 3" key="1">
    <citation type="journal article" date="2018" name="Nat. Ecol. Evol.">
        <title>Pezizomycetes genomes reveal the molecular basis of ectomycorrhizal truffle lifestyle.</title>
        <authorList>
            <person name="Murat C."/>
            <person name="Payen T."/>
            <person name="Noel B."/>
            <person name="Kuo A."/>
            <person name="Morin E."/>
            <person name="Chen J."/>
            <person name="Kohler A."/>
            <person name="Krizsan K."/>
            <person name="Balestrini R."/>
            <person name="Da Silva C."/>
            <person name="Montanini B."/>
            <person name="Hainaut M."/>
            <person name="Levati E."/>
            <person name="Barry K.W."/>
            <person name="Belfiori B."/>
            <person name="Cichocki N."/>
            <person name="Clum A."/>
            <person name="Dockter R.B."/>
            <person name="Fauchery L."/>
            <person name="Guy J."/>
            <person name="Iotti M."/>
            <person name="Le Tacon F."/>
            <person name="Lindquist E.A."/>
            <person name="Lipzen A."/>
            <person name="Malagnac F."/>
            <person name="Mello A."/>
            <person name="Molinier V."/>
            <person name="Miyauchi S."/>
            <person name="Poulain J."/>
            <person name="Riccioni C."/>
            <person name="Rubini A."/>
            <person name="Sitrit Y."/>
            <person name="Splivallo R."/>
            <person name="Traeger S."/>
            <person name="Wang M."/>
            <person name="Zifcakova L."/>
            <person name="Wipf D."/>
            <person name="Zambonelli A."/>
            <person name="Paolocci F."/>
            <person name="Nowrousian M."/>
            <person name="Ottonello S."/>
            <person name="Baldrian P."/>
            <person name="Spatafora J.W."/>
            <person name="Henrissat B."/>
            <person name="Nagy L.G."/>
            <person name="Aury J.M."/>
            <person name="Wincker P."/>
            <person name="Grigoriev I.V."/>
            <person name="Bonfante P."/>
            <person name="Martin F.M."/>
        </authorList>
    </citation>
    <scope>NUCLEOTIDE SEQUENCE [LARGE SCALE GENOMIC DNA]</scope>
    <source>
        <strain evidence="2 3">120613-1</strain>
    </source>
</reference>
<dbReference type="STRING" id="1336337.A0A3N4J907"/>
<sequence length="286" mass="32834">MLAKPKSFARICLSMQRHLPHILGECKLLLQIPGRLRVDRSGGGAQIPVRSETHEENKEKILKSVKMWPESSRSGDWILLLDNADNVADFESNNCAISKFLPRGLKGNIIATTRSLAMAQREDCGIITVGKVRDSKVRELSSCQLRISHNDQTKDEQAVSNVLKFLGYCGEKTWFGVSERKVLFGFVDLSSCSYVSLVSRGFCFVGCRVVDSFIRTNHTFLQRQMRDKQRTEHQRRTRIYFCFLFLQFSFASFWSVTPIDDLFSLWTTIRLLGLQAAFWMQRLFCL</sequence>